<protein>
    <submittedName>
        <fullName evidence="5">FCD domain-containing protein</fullName>
    </submittedName>
</protein>
<dbReference type="InterPro" id="IPR011711">
    <property type="entry name" value="GntR_C"/>
</dbReference>
<evidence type="ECO:0000256" key="3">
    <source>
        <dbReference type="ARBA" id="ARBA00023163"/>
    </source>
</evidence>
<dbReference type="PRINTS" id="PR00035">
    <property type="entry name" value="HTHGNTR"/>
</dbReference>
<dbReference type="Pfam" id="PF00392">
    <property type="entry name" value="GntR"/>
    <property type="match status" value="1"/>
</dbReference>
<dbReference type="Proteomes" id="UP000594118">
    <property type="component" value="Chromosome"/>
</dbReference>
<dbReference type="PROSITE" id="PS50949">
    <property type="entry name" value="HTH_GNTR"/>
    <property type="match status" value="1"/>
</dbReference>
<dbReference type="AlphaFoldDB" id="A0A7L9WNQ9"/>
<dbReference type="GO" id="GO:0003677">
    <property type="term" value="F:DNA binding"/>
    <property type="evidence" value="ECO:0007669"/>
    <property type="project" value="UniProtKB-KW"/>
</dbReference>
<dbReference type="SMART" id="SM00345">
    <property type="entry name" value="HTH_GNTR"/>
    <property type="match status" value="1"/>
</dbReference>
<accession>A0A7L9WNQ9</accession>
<name>A0A7L9WNQ9_9RHOB</name>
<evidence type="ECO:0000259" key="4">
    <source>
        <dbReference type="PROSITE" id="PS50949"/>
    </source>
</evidence>
<evidence type="ECO:0000313" key="6">
    <source>
        <dbReference type="Proteomes" id="UP000594118"/>
    </source>
</evidence>
<dbReference type="Pfam" id="PF07729">
    <property type="entry name" value="FCD"/>
    <property type="match status" value="1"/>
</dbReference>
<keyword evidence="6" id="KW-1185">Reference proteome</keyword>
<dbReference type="GO" id="GO:0003700">
    <property type="term" value="F:DNA-binding transcription factor activity"/>
    <property type="evidence" value="ECO:0007669"/>
    <property type="project" value="InterPro"/>
</dbReference>
<dbReference type="KEGG" id="pshq:F3W81_11295"/>
<dbReference type="EMBL" id="CP045201">
    <property type="protein sequence ID" value="QOL81347.1"/>
    <property type="molecule type" value="Genomic_DNA"/>
</dbReference>
<dbReference type="PANTHER" id="PTHR43537">
    <property type="entry name" value="TRANSCRIPTIONAL REGULATOR, GNTR FAMILY"/>
    <property type="match status" value="1"/>
</dbReference>
<gene>
    <name evidence="5" type="ORF">F3W81_11295</name>
</gene>
<organism evidence="5 6">
    <name type="scientific">Pseudooceanicola spongiae</name>
    <dbReference type="NCBI Taxonomy" id="2613965"/>
    <lineage>
        <taxon>Bacteria</taxon>
        <taxon>Pseudomonadati</taxon>
        <taxon>Pseudomonadota</taxon>
        <taxon>Alphaproteobacteria</taxon>
        <taxon>Rhodobacterales</taxon>
        <taxon>Paracoccaceae</taxon>
        <taxon>Pseudooceanicola</taxon>
    </lineage>
</organism>
<keyword evidence="2" id="KW-0238">DNA-binding</keyword>
<evidence type="ECO:0000313" key="5">
    <source>
        <dbReference type="EMBL" id="QOL81347.1"/>
    </source>
</evidence>
<feature type="domain" description="HTH gntR-type" evidence="4">
    <location>
        <begin position="18"/>
        <end position="86"/>
    </location>
</feature>
<dbReference type="CDD" id="cd07377">
    <property type="entry name" value="WHTH_GntR"/>
    <property type="match status" value="1"/>
</dbReference>
<dbReference type="Gene3D" id="1.10.10.10">
    <property type="entry name" value="Winged helix-like DNA-binding domain superfamily/Winged helix DNA-binding domain"/>
    <property type="match status" value="1"/>
</dbReference>
<proteinExistence type="predicted"/>
<keyword evidence="3" id="KW-0804">Transcription</keyword>
<evidence type="ECO:0000256" key="2">
    <source>
        <dbReference type="ARBA" id="ARBA00023125"/>
    </source>
</evidence>
<dbReference type="Gene3D" id="1.20.120.530">
    <property type="entry name" value="GntR ligand-binding domain-like"/>
    <property type="match status" value="1"/>
</dbReference>
<dbReference type="SUPFAM" id="SSF48008">
    <property type="entry name" value="GntR ligand-binding domain-like"/>
    <property type="match status" value="1"/>
</dbReference>
<dbReference type="SMART" id="SM00895">
    <property type="entry name" value="FCD"/>
    <property type="match status" value="1"/>
</dbReference>
<dbReference type="InterPro" id="IPR036388">
    <property type="entry name" value="WH-like_DNA-bd_sf"/>
</dbReference>
<dbReference type="SUPFAM" id="SSF46785">
    <property type="entry name" value="Winged helix' DNA-binding domain"/>
    <property type="match status" value="1"/>
</dbReference>
<dbReference type="InterPro" id="IPR008920">
    <property type="entry name" value="TF_FadR/GntR_C"/>
</dbReference>
<reference evidence="5 6" key="1">
    <citation type="submission" date="2019-10" db="EMBL/GenBank/DDBJ databases">
        <title>Pseudopuniceibacterium sp. HQ09 islated from Antarctica.</title>
        <authorList>
            <person name="Liao L."/>
            <person name="Su S."/>
            <person name="Chen B."/>
            <person name="Yu Y."/>
        </authorList>
    </citation>
    <scope>NUCLEOTIDE SEQUENCE [LARGE SCALE GENOMIC DNA]</scope>
    <source>
        <strain evidence="5 6">HQ09</strain>
    </source>
</reference>
<dbReference type="InterPro" id="IPR000524">
    <property type="entry name" value="Tscrpt_reg_HTH_GntR"/>
</dbReference>
<dbReference type="InterPro" id="IPR036390">
    <property type="entry name" value="WH_DNA-bd_sf"/>
</dbReference>
<evidence type="ECO:0000256" key="1">
    <source>
        <dbReference type="ARBA" id="ARBA00023015"/>
    </source>
</evidence>
<keyword evidence="1" id="KW-0805">Transcription regulation</keyword>
<dbReference type="PANTHER" id="PTHR43537:SF44">
    <property type="entry name" value="GNTR FAMILY REGULATORY PROTEIN"/>
    <property type="match status" value="1"/>
</dbReference>
<sequence length="247" mass="27052">MNLEGTTMAQQAAPRGKRNLVASVAGSLRMRISEGAFQPGDKLPSESQLTAEFSVSRTVVREAIATLRADHLVEPRQGAGVFVLEPVQEVQRPFQIVDNARISQILEMLELRVAVEMEAAYLAATRRSPAQEEAIYEAEAEIRQRAALGEATSEADLTFHLAIADASNNPRFREFLELLGIALIPRAKLQDDSNSRSPEAYIAMISGEHRAIADAIAAGDAEAARDAMRLHLKGSQERYRGMIRETA</sequence>